<dbReference type="PANTHER" id="PTHR16675:SF268">
    <property type="entry name" value="UL16-BINDING PROTEIN 1"/>
    <property type="match status" value="1"/>
</dbReference>
<organism evidence="3 5">
    <name type="scientific">Pteropus vampyrus</name>
    <name type="common">Large flying fox</name>
    <dbReference type="NCBI Taxonomy" id="132908"/>
    <lineage>
        <taxon>Eukaryota</taxon>
        <taxon>Metazoa</taxon>
        <taxon>Chordata</taxon>
        <taxon>Craniata</taxon>
        <taxon>Vertebrata</taxon>
        <taxon>Euteleostomi</taxon>
        <taxon>Mammalia</taxon>
        <taxon>Eutheria</taxon>
        <taxon>Laurasiatheria</taxon>
        <taxon>Chiroptera</taxon>
        <taxon>Yinpterochiroptera</taxon>
        <taxon>Pteropodoidea</taxon>
        <taxon>Pteropodidae</taxon>
        <taxon>Pteropodinae</taxon>
        <taxon>Pteropus</taxon>
    </lineage>
</organism>
<dbReference type="InterPro" id="IPR011162">
    <property type="entry name" value="MHC_I/II-like_Ag-recog"/>
</dbReference>
<evidence type="ECO:0000313" key="3">
    <source>
        <dbReference type="Proteomes" id="UP000515202"/>
    </source>
</evidence>
<feature type="chain" id="PRO_5044649281" evidence="2">
    <location>
        <begin position="21"/>
        <end position="195"/>
    </location>
</feature>
<dbReference type="InterPro" id="IPR037055">
    <property type="entry name" value="MHC_I-like_Ag-recog_sf"/>
</dbReference>
<dbReference type="GO" id="GO:0005615">
    <property type="term" value="C:extracellular space"/>
    <property type="evidence" value="ECO:0007669"/>
    <property type="project" value="TreeGrafter"/>
</dbReference>
<dbReference type="GO" id="GO:0002486">
    <property type="term" value="P:antigen processing and presentation of endogenous peptide antigen via MHC class I via ER pathway, TAP-independent"/>
    <property type="evidence" value="ECO:0007669"/>
    <property type="project" value="TreeGrafter"/>
</dbReference>
<evidence type="ECO:0000256" key="2">
    <source>
        <dbReference type="SAM" id="SignalP"/>
    </source>
</evidence>
<dbReference type="AlphaFoldDB" id="A0A6P6CKT5"/>
<dbReference type="GO" id="GO:0002476">
    <property type="term" value="P:antigen processing and presentation of endogenous peptide antigen via MHC class Ib"/>
    <property type="evidence" value="ECO:0007669"/>
    <property type="project" value="TreeGrafter"/>
</dbReference>
<keyword evidence="2" id="KW-0732">Signal</keyword>
<name>A0A6P6CKT5_PTEVA</name>
<dbReference type="GO" id="GO:0001916">
    <property type="term" value="P:positive regulation of T cell mediated cytotoxicity"/>
    <property type="evidence" value="ECO:0007669"/>
    <property type="project" value="TreeGrafter"/>
</dbReference>
<dbReference type="InterPro" id="IPR050208">
    <property type="entry name" value="MHC_class-I_related"/>
</dbReference>
<proteinExistence type="predicted"/>
<dbReference type="RefSeq" id="XP_023387908.1">
    <property type="nucleotide sequence ID" value="XM_023532140.1"/>
</dbReference>
<keyword evidence="1" id="KW-0325">Glycoprotein</keyword>
<dbReference type="GO" id="GO:0006955">
    <property type="term" value="P:immune response"/>
    <property type="evidence" value="ECO:0007669"/>
    <property type="project" value="TreeGrafter"/>
</dbReference>
<evidence type="ECO:0000313" key="4">
    <source>
        <dbReference type="RefSeq" id="XP_023387908.1"/>
    </source>
</evidence>
<dbReference type="RefSeq" id="XP_023387909.1">
    <property type="nucleotide sequence ID" value="XM_023532141.1"/>
</dbReference>
<keyword evidence="3" id="KW-1185">Reference proteome</keyword>
<sequence length="195" mass="22697">MAPKLNLLLLLLLLWVCSWARPDAHSVFYNFTITMNGNPWCEFGGQVRGKTFLQYTCSQRAKCDCYRLSMTRKEKETCKEEDEILKYLTEEFPKLLDDMTYPHTLKGEMTCQSDVNGRAFGSWNFYINGNKALQFDLKNKNRTELSREGAQLNNALKNDKYMIGFLLNNSPKMCNSWPEEMRNHQDEESNTTDGD</sequence>
<dbReference type="GeneID" id="111741425"/>
<dbReference type="SUPFAM" id="SSF54452">
    <property type="entry name" value="MHC antigen-recognition domain"/>
    <property type="match status" value="1"/>
</dbReference>
<gene>
    <name evidence="4 5" type="primary">LOC111741425</name>
</gene>
<evidence type="ECO:0000313" key="5">
    <source>
        <dbReference type="RefSeq" id="XP_023387909.1"/>
    </source>
</evidence>
<dbReference type="Proteomes" id="UP000515202">
    <property type="component" value="Unplaced"/>
</dbReference>
<dbReference type="PANTHER" id="PTHR16675">
    <property type="entry name" value="MHC CLASS I-RELATED"/>
    <property type="match status" value="1"/>
</dbReference>
<evidence type="ECO:0000256" key="1">
    <source>
        <dbReference type="ARBA" id="ARBA00023180"/>
    </source>
</evidence>
<feature type="signal peptide" evidence="2">
    <location>
        <begin position="1"/>
        <end position="20"/>
    </location>
</feature>
<reference evidence="4 5" key="1">
    <citation type="submission" date="2025-04" db="UniProtKB">
        <authorList>
            <consortium name="RefSeq"/>
        </authorList>
    </citation>
    <scope>IDENTIFICATION</scope>
    <source>
        <tissue evidence="4 5">Kidney</tissue>
    </source>
</reference>
<dbReference type="Gene3D" id="3.30.500.10">
    <property type="entry name" value="MHC class I-like antigen recognition-like"/>
    <property type="match status" value="1"/>
</dbReference>
<protein>
    <submittedName>
        <fullName evidence="4">UL16-binding protein 3-like isoform X3</fullName>
    </submittedName>
    <submittedName>
        <fullName evidence="5">UL16-binding protein 3-like isoform X4</fullName>
    </submittedName>
</protein>
<dbReference type="GO" id="GO:0009897">
    <property type="term" value="C:external side of plasma membrane"/>
    <property type="evidence" value="ECO:0007669"/>
    <property type="project" value="TreeGrafter"/>
</dbReference>
<accession>A0A6P6CKT5</accession>